<evidence type="ECO:0000256" key="4">
    <source>
        <dbReference type="PROSITE-ProRule" id="PRU00076"/>
    </source>
</evidence>
<dbReference type="InterPro" id="IPR043504">
    <property type="entry name" value="Peptidase_S1_PA_chymotrypsin"/>
</dbReference>
<dbReference type="PANTHER" id="PTHR24278:SF35">
    <property type="entry name" value="PROTEIN Z, VITAMIN K-DEPENDENT PLASMA GLYCOPROTEIN B"/>
    <property type="match status" value="1"/>
</dbReference>
<comment type="caution">
    <text evidence="4">Lacks conserved residue(s) required for the propagation of feature annotation.</text>
</comment>
<evidence type="ECO:0000256" key="3">
    <source>
        <dbReference type="ARBA" id="ARBA00023180"/>
    </source>
</evidence>
<feature type="signal peptide" evidence="5">
    <location>
        <begin position="1"/>
        <end position="25"/>
    </location>
</feature>
<dbReference type="PROSITE" id="PS00022">
    <property type="entry name" value="EGF_1"/>
    <property type="match status" value="1"/>
</dbReference>
<dbReference type="InterPro" id="IPR017857">
    <property type="entry name" value="Coagulation_fac-like_Gla_dom"/>
</dbReference>
<dbReference type="InterPro" id="IPR050442">
    <property type="entry name" value="Peptidase_S1_coag_factors"/>
</dbReference>
<dbReference type="SUPFAM" id="SSF57630">
    <property type="entry name" value="GLA-domain"/>
    <property type="match status" value="1"/>
</dbReference>
<keyword evidence="3" id="KW-0325">Glycoprotein</keyword>
<feature type="disulfide bond" evidence="4">
    <location>
        <begin position="112"/>
        <end position="121"/>
    </location>
</feature>
<dbReference type="InterPro" id="IPR000294">
    <property type="entry name" value="GLA_domain"/>
</dbReference>
<accession>A0A3Q2XYR7</accession>
<evidence type="ECO:0000256" key="1">
    <source>
        <dbReference type="ARBA" id="ARBA00022536"/>
    </source>
</evidence>
<feature type="domain" description="Peptidase S1" evidence="7">
    <location>
        <begin position="173"/>
        <end position="419"/>
    </location>
</feature>
<reference evidence="9" key="1">
    <citation type="submission" date="2025-08" db="UniProtKB">
        <authorList>
            <consortium name="Ensembl"/>
        </authorList>
    </citation>
    <scope>IDENTIFICATION</scope>
</reference>
<dbReference type="GO" id="GO:0007596">
    <property type="term" value="P:blood coagulation"/>
    <property type="evidence" value="ECO:0007669"/>
    <property type="project" value="InterPro"/>
</dbReference>
<feature type="chain" id="PRO_5046372530" evidence="5">
    <location>
        <begin position="26"/>
        <end position="434"/>
    </location>
</feature>
<dbReference type="SUPFAM" id="SSF50494">
    <property type="entry name" value="Trypsin-like serine proteases"/>
    <property type="match status" value="1"/>
</dbReference>
<dbReference type="PROSITE" id="PS50998">
    <property type="entry name" value="GLA_2"/>
    <property type="match status" value="1"/>
</dbReference>
<evidence type="ECO:0000313" key="9">
    <source>
        <dbReference type="Ensembl" id="ENSHCOP00000005601.1"/>
    </source>
</evidence>
<dbReference type="GO" id="GO:0005615">
    <property type="term" value="C:extracellular space"/>
    <property type="evidence" value="ECO:0007669"/>
    <property type="project" value="TreeGrafter"/>
</dbReference>
<dbReference type="PANTHER" id="PTHR24278">
    <property type="entry name" value="COAGULATION FACTOR"/>
    <property type="match status" value="1"/>
</dbReference>
<dbReference type="Gene3D" id="2.10.25.10">
    <property type="entry name" value="Laminin"/>
    <property type="match status" value="2"/>
</dbReference>
<keyword evidence="10" id="KW-1185">Reference proteome</keyword>
<dbReference type="AlphaFoldDB" id="A0A3Q2XYR7"/>
<evidence type="ECO:0000259" key="8">
    <source>
        <dbReference type="PROSITE" id="PS50998"/>
    </source>
</evidence>
<dbReference type="PRINTS" id="PR00001">
    <property type="entry name" value="GLABLOOD"/>
</dbReference>
<dbReference type="GeneTree" id="ENSGT00940000154505"/>
<dbReference type="InterPro" id="IPR001881">
    <property type="entry name" value="EGF-like_Ca-bd_dom"/>
</dbReference>
<evidence type="ECO:0000259" key="7">
    <source>
        <dbReference type="PROSITE" id="PS50240"/>
    </source>
</evidence>
<dbReference type="OMA" id="RTITFWA"/>
<dbReference type="SMART" id="SM00020">
    <property type="entry name" value="Tryp_SPc"/>
    <property type="match status" value="1"/>
</dbReference>
<dbReference type="PROSITE" id="PS50240">
    <property type="entry name" value="TRYPSIN_DOM"/>
    <property type="match status" value="1"/>
</dbReference>
<proteinExistence type="predicted"/>
<dbReference type="InterPro" id="IPR012224">
    <property type="entry name" value="Pept_S1A_FX"/>
</dbReference>
<dbReference type="Pfam" id="PF00089">
    <property type="entry name" value="Trypsin"/>
    <property type="match status" value="1"/>
</dbReference>
<keyword evidence="1 4" id="KW-0245">EGF-like domain</keyword>
<dbReference type="Pfam" id="PF00594">
    <property type="entry name" value="Gla"/>
    <property type="match status" value="1"/>
</dbReference>
<reference evidence="9" key="2">
    <citation type="submission" date="2025-09" db="UniProtKB">
        <authorList>
            <consortium name="Ensembl"/>
        </authorList>
    </citation>
    <scope>IDENTIFICATION</scope>
</reference>
<evidence type="ECO:0000259" key="6">
    <source>
        <dbReference type="PROSITE" id="PS50026"/>
    </source>
</evidence>
<organism evidence="9 10">
    <name type="scientific">Hippocampus comes</name>
    <name type="common">Tiger tail seahorse</name>
    <dbReference type="NCBI Taxonomy" id="109280"/>
    <lineage>
        <taxon>Eukaryota</taxon>
        <taxon>Metazoa</taxon>
        <taxon>Chordata</taxon>
        <taxon>Craniata</taxon>
        <taxon>Vertebrata</taxon>
        <taxon>Euteleostomi</taxon>
        <taxon>Actinopterygii</taxon>
        <taxon>Neopterygii</taxon>
        <taxon>Teleostei</taxon>
        <taxon>Neoteleostei</taxon>
        <taxon>Acanthomorphata</taxon>
        <taxon>Syngnathiaria</taxon>
        <taxon>Syngnathiformes</taxon>
        <taxon>Syngnathoidei</taxon>
        <taxon>Syngnathidae</taxon>
        <taxon>Hippocampus</taxon>
    </lineage>
</organism>
<dbReference type="Gene3D" id="2.40.10.10">
    <property type="entry name" value="Trypsin-like serine proteases"/>
    <property type="match status" value="1"/>
</dbReference>
<dbReference type="GO" id="GO:0006508">
    <property type="term" value="P:proteolysis"/>
    <property type="evidence" value="ECO:0007669"/>
    <property type="project" value="InterPro"/>
</dbReference>
<feature type="domain" description="Gla" evidence="8">
    <location>
        <begin position="39"/>
        <end position="85"/>
    </location>
</feature>
<sequence>MRSPTHLFLCMQTLCFFFFLPTNFAAPAAQSIFLRSKRANYFLVEEILQGNLERECHEERCTFEEAREYFEDHDKTVTIPFLFVTDRDHCKPNPCLHGGNCTYKPGGFHCSCSSPNHGIICQLEAQADMNRRFPCPTEGPNVCHQLCTATSHAFTCSCVAGFKLHSDGRSCLLFGSAETVSMCQHGNCPWQALLLASGGTELCAGVLLGPRAVLTAASCLLRESHPQASNFFVVAGNLDTTMSVKAFHIHKRFIQNHHDNDLALLELTSPLPLGPTVRHLCLPTKDFSENILMNSGKFGVAASMNQHLDQNLIYMSLDDCRGQLNVSLPLSNKMFCVTGRTGKIVMHGQKSTQKGSGDGLSSTDWQCGGLLSAMPLATVEKGTAFLTGLLIVPPKGCLGNGLVFTKVSRHLVWIRQHLEAIQSHDSTTQQSKRT</sequence>
<dbReference type="InterPro" id="IPR001254">
    <property type="entry name" value="Trypsin_dom"/>
</dbReference>
<dbReference type="CDD" id="cd00054">
    <property type="entry name" value="EGF_CA"/>
    <property type="match status" value="1"/>
</dbReference>
<dbReference type="GO" id="GO:0005509">
    <property type="term" value="F:calcium ion binding"/>
    <property type="evidence" value="ECO:0007669"/>
    <property type="project" value="InterPro"/>
</dbReference>
<dbReference type="CDD" id="cd00190">
    <property type="entry name" value="Tryp_SPc"/>
    <property type="match status" value="1"/>
</dbReference>
<dbReference type="InterPro" id="IPR035972">
    <property type="entry name" value="GLA-like_dom_SF"/>
</dbReference>
<dbReference type="Gene3D" id="4.10.740.10">
    <property type="entry name" value="Coagulation Factor IX"/>
    <property type="match status" value="1"/>
</dbReference>
<dbReference type="PROSITE" id="PS50026">
    <property type="entry name" value="EGF_3"/>
    <property type="match status" value="1"/>
</dbReference>
<evidence type="ECO:0000256" key="2">
    <source>
        <dbReference type="ARBA" id="ARBA00023157"/>
    </source>
</evidence>
<dbReference type="SMART" id="SM00181">
    <property type="entry name" value="EGF"/>
    <property type="match status" value="2"/>
</dbReference>
<keyword evidence="5" id="KW-0732">Signal</keyword>
<dbReference type="PIRSF" id="PIRSF001143">
    <property type="entry name" value="Factor_X"/>
    <property type="match status" value="1"/>
</dbReference>
<feature type="domain" description="EGF-like" evidence="6">
    <location>
        <begin position="86"/>
        <end position="122"/>
    </location>
</feature>
<dbReference type="Proteomes" id="UP000264820">
    <property type="component" value="Unplaced"/>
</dbReference>
<protein>
    <submittedName>
        <fullName evidence="9">Protein Z, vitamin K-dependent plasma glycoprotein b</fullName>
    </submittedName>
</protein>
<dbReference type="SMART" id="SM00179">
    <property type="entry name" value="EGF_CA"/>
    <property type="match status" value="2"/>
</dbReference>
<dbReference type="SUPFAM" id="SSF57196">
    <property type="entry name" value="EGF/Laminin"/>
    <property type="match status" value="2"/>
</dbReference>
<name>A0A3Q2XYR7_HIPCM</name>
<dbReference type="SMART" id="SM00069">
    <property type="entry name" value="GLA"/>
    <property type="match status" value="1"/>
</dbReference>
<evidence type="ECO:0000256" key="5">
    <source>
        <dbReference type="SAM" id="SignalP"/>
    </source>
</evidence>
<dbReference type="InterPro" id="IPR009003">
    <property type="entry name" value="Peptidase_S1_PA"/>
</dbReference>
<dbReference type="GO" id="GO:0004252">
    <property type="term" value="F:serine-type endopeptidase activity"/>
    <property type="evidence" value="ECO:0007669"/>
    <property type="project" value="InterPro"/>
</dbReference>
<dbReference type="Ensembl" id="ENSHCOT00000005098.1">
    <property type="protein sequence ID" value="ENSHCOP00000005601.1"/>
    <property type="gene ID" value="ENSHCOG00000000672.1"/>
</dbReference>
<evidence type="ECO:0000313" key="10">
    <source>
        <dbReference type="Proteomes" id="UP000264820"/>
    </source>
</evidence>
<keyword evidence="2 4" id="KW-1015">Disulfide bond</keyword>
<dbReference type="InterPro" id="IPR000742">
    <property type="entry name" value="EGF"/>
</dbReference>
<dbReference type="STRING" id="109280.ENSHCOP00000005601"/>